<sequence length="1018" mass="111285">MAEFRQYLCWSFTTAAATISTEAVSPAPSVFFATHAPLRIRRRHPEGRADGLSAEVTEEQVRRDFLERPTSNGVLLMPVVGESGAGKSHLVRWVHEKTPPTRSRVVIYLPKSSTSLRAVVRALLDQPDIDSPELAQLRADVDRMSSELDQHSLERRLVNELSEAVAVADPKPGAARVLAGPDRLAALLLDPHIRDYLLQDGRLIPRLAASLLADHHSEQDNERPTSFTVDDLPLDVADVRKASDKAYRLLMQLTSKSELQTAAVDILTEQLPNAVTAAWNIGGGRLQHAMLEIRRQYARQGKEIIFLVEDFVVLQGVQRDLLDALIEVGVRDGRTVLAPVRTLMAVTTGYFERLTETVLTRAKAATPYLYDLDVAFDTSERGQAEVAAFVGRYLNAARLGQEALADAGVAAGAEVPNKCEDCPFRQTCHSTFGASSEGHGLYPFNWPALRRAIRARPAHNSPDSFNPRAVIGEVIRPVLVEHAVALRDGTFPDERFRADYPTAPGEKFLLGAVRQEVEERDPAGAPRRETFLEFWGDAPEQVVNLDPKLHAALGIGLLRLDEAPSPRAGSATTPAPVTARPNHPQAVDPATAEAIPARVRKMIDDIENWQGRGAQLPQSTALALRNTIRQTVISRCLWTDPIVAEPLTSDLDKAWPARSTVISIEGAEGEARRAGSDPAPIYLKRGAANASFFRQLLLAGAGVLPGNVSALRRLHRLAEQHQRTLQQAVVRWRAFSDEELVLAMRASLLGAVLIGRAQPGMTDQMLLDAVLDDGVSWSRPDARGRTPAWMALWESHRAARPELVARLRESVGYRRGTTGSVRIVDAVRAVPLLRRAAQEWSWQRPGRLPEWAAKSVTGLARFADIVKAQVDQLSNELSQIRVGLPAGVSAGDTVTAVEQALEAALGEGLGPDDLNGFRDLLAEAKRCDWRCVDRIERDLTKVEAATAVDEHYRALVVAAARNEGADLAVIRRFLTASDTWLGQKLAAAKLRAGGSGAAAAVRVQDLLHRWKAMDGGPE</sequence>
<dbReference type="InterPro" id="IPR049945">
    <property type="entry name" value="AAA_22"/>
</dbReference>
<dbReference type="SUPFAM" id="SSF52540">
    <property type="entry name" value="P-loop containing nucleoside triphosphate hydrolases"/>
    <property type="match status" value="1"/>
</dbReference>
<evidence type="ECO:0000313" key="4">
    <source>
        <dbReference type="Proteomes" id="UP000199375"/>
    </source>
</evidence>
<dbReference type="InterPro" id="IPR027417">
    <property type="entry name" value="P-loop_NTPase"/>
</dbReference>
<proteinExistence type="predicted"/>
<reference evidence="3 4" key="1">
    <citation type="submission" date="2016-06" db="EMBL/GenBank/DDBJ databases">
        <authorList>
            <person name="Kjaerup R.B."/>
            <person name="Dalgaard T.S."/>
            <person name="Juul-Madsen H.R."/>
        </authorList>
    </citation>
    <scope>NUCLEOTIDE SEQUENCE [LARGE SCALE GENOMIC DNA]</scope>
    <source>
        <strain evidence="3 4">DSM 45626</strain>
    </source>
</reference>
<dbReference type="RefSeq" id="WP_091286527.1">
    <property type="nucleotide sequence ID" value="NZ_FMCW01000051.1"/>
</dbReference>
<protein>
    <recommendedName>
        <fullName evidence="2">ORC1/DEAH AAA+ ATPase domain-containing protein</fullName>
    </recommendedName>
</protein>
<dbReference type="Proteomes" id="UP000199375">
    <property type="component" value="Unassembled WGS sequence"/>
</dbReference>
<dbReference type="AlphaFoldDB" id="A0A1C4YJV9"/>
<evidence type="ECO:0000256" key="1">
    <source>
        <dbReference type="SAM" id="MobiDB-lite"/>
    </source>
</evidence>
<accession>A0A1C4YJV9</accession>
<organism evidence="3 4">
    <name type="scientific">Micromonospora haikouensis</name>
    <dbReference type="NCBI Taxonomy" id="686309"/>
    <lineage>
        <taxon>Bacteria</taxon>
        <taxon>Bacillati</taxon>
        <taxon>Actinomycetota</taxon>
        <taxon>Actinomycetes</taxon>
        <taxon>Micromonosporales</taxon>
        <taxon>Micromonosporaceae</taxon>
        <taxon>Micromonospora</taxon>
    </lineage>
</organism>
<name>A0A1C4YJV9_9ACTN</name>
<feature type="region of interest" description="Disordered" evidence="1">
    <location>
        <begin position="564"/>
        <end position="586"/>
    </location>
</feature>
<feature type="domain" description="ORC1/DEAH AAA+ ATPase" evidence="2">
    <location>
        <begin position="78"/>
        <end position="157"/>
    </location>
</feature>
<dbReference type="EMBL" id="FMCW01000051">
    <property type="protein sequence ID" value="SCF20994.1"/>
    <property type="molecule type" value="Genomic_DNA"/>
</dbReference>
<evidence type="ECO:0000313" key="3">
    <source>
        <dbReference type="EMBL" id="SCF20994.1"/>
    </source>
</evidence>
<dbReference type="GO" id="GO:0016887">
    <property type="term" value="F:ATP hydrolysis activity"/>
    <property type="evidence" value="ECO:0007669"/>
    <property type="project" value="InterPro"/>
</dbReference>
<dbReference type="NCBIfam" id="NF041065">
    <property type="entry name" value="DpdH"/>
    <property type="match status" value="1"/>
</dbReference>
<gene>
    <name evidence="3" type="ORF">GA0070558_15119</name>
</gene>
<dbReference type="Pfam" id="PF13401">
    <property type="entry name" value="AAA_22"/>
    <property type="match status" value="1"/>
</dbReference>
<evidence type="ECO:0000259" key="2">
    <source>
        <dbReference type="Pfam" id="PF13401"/>
    </source>
</evidence>